<accession>A0ABN1U5K4</accession>
<feature type="compositionally biased region" description="Low complexity" evidence="1">
    <location>
        <begin position="1"/>
        <end position="21"/>
    </location>
</feature>
<sequence>MPAAGTEAVPAACPAAAPPGGDARHRRGLLTPVAPARRFGAEEAGPGLTAADRDRAAELALADPEVRRSIEGGRYRVLGVHTTAAGRHRGDPLVVVYNYTDGVAVEATVGLAAGRVLEVATGRRPPALAEAEQRLARDLVRDSRLLAAAGVDIDAGAGRVLAEVDLHSPRYRHRLVDLRFGPADRRLPSAFAIVDLSDESVLTTGLVSSRGG</sequence>
<evidence type="ECO:0008006" key="4">
    <source>
        <dbReference type="Google" id="ProtNLM"/>
    </source>
</evidence>
<name>A0ABN1U5K4_9ACTN</name>
<feature type="region of interest" description="Disordered" evidence="1">
    <location>
        <begin position="1"/>
        <end position="27"/>
    </location>
</feature>
<evidence type="ECO:0000256" key="1">
    <source>
        <dbReference type="SAM" id="MobiDB-lite"/>
    </source>
</evidence>
<protein>
    <recommendedName>
        <fullName evidence="4">PepSY domain-containing protein</fullName>
    </recommendedName>
</protein>
<evidence type="ECO:0000313" key="2">
    <source>
        <dbReference type="EMBL" id="GAA1118879.1"/>
    </source>
</evidence>
<dbReference type="Proteomes" id="UP001499987">
    <property type="component" value="Unassembled WGS sequence"/>
</dbReference>
<evidence type="ECO:0000313" key="3">
    <source>
        <dbReference type="Proteomes" id="UP001499987"/>
    </source>
</evidence>
<keyword evidence="3" id="KW-1185">Reference proteome</keyword>
<comment type="caution">
    <text evidence="2">The sequence shown here is derived from an EMBL/GenBank/DDBJ whole genome shotgun (WGS) entry which is preliminary data.</text>
</comment>
<organism evidence="2 3">
    <name type="scientific">Kitasatospora arboriphila</name>
    <dbReference type="NCBI Taxonomy" id="258052"/>
    <lineage>
        <taxon>Bacteria</taxon>
        <taxon>Bacillati</taxon>
        <taxon>Actinomycetota</taxon>
        <taxon>Actinomycetes</taxon>
        <taxon>Kitasatosporales</taxon>
        <taxon>Streptomycetaceae</taxon>
        <taxon>Kitasatospora</taxon>
    </lineage>
</organism>
<gene>
    <name evidence="2" type="ORF">GCM10009663_68550</name>
</gene>
<proteinExistence type="predicted"/>
<reference evidence="2 3" key="1">
    <citation type="journal article" date="2019" name="Int. J. Syst. Evol. Microbiol.">
        <title>The Global Catalogue of Microorganisms (GCM) 10K type strain sequencing project: providing services to taxonomists for standard genome sequencing and annotation.</title>
        <authorList>
            <consortium name="The Broad Institute Genomics Platform"/>
            <consortium name="The Broad Institute Genome Sequencing Center for Infectious Disease"/>
            <person name="Wu L."/>
            <person name="Ma J."/>
        </authorList>
    </citation>
    <scope>NUCLEOTIDE SEQUENCE [LARGE SCALE GENOMIC DNA]</scope>
    <source>
        <strain evidence="2 3">JCM 13002</strain>
    </source>
</reference>
<dbReference type="EMBL" id="BAAALD010000110">
    <property type="protein sequence ID" value="GAA1118879.1"/>
    <property type="molecule type" value="Genomic_DNA"/>
</dbReference>